<dbReference type="Pfam" id="PF00263">
    <property type="entry name" value="Secretin"/>
    <property type="match status" value="1"/>
</dbReference>
<dbReference type="InterPro" id="IPR038591">
    <property type="entry name" value="NolW-like_sf"/>
</dbReference>
<dbReference type="PRINTS" id="PR00811">
    <property type="entry name" value="BCTERIALGSPD"/>
</dbReference>
<dbReference type="InterPro" id="IPR004846">
    <property type="entry name" value="T2SS/T3SS_dom"/>
</dbReference>
<dbReference type="InterPro" id="IPR005644">
    <property type="entry name" value="NolW-like"/>
</dbReference>
<gene>
    <name evidence="9" type="ORF">BJB45_01635</name>
</gene>
<keyword evidence="3" id="KW-0732">Signal</keyword>
<dbReference type="STRING" id="1178482.AR456_03155"/>
<dbReference type="InterPro" id="IPR011662">
    <property type="entry name" value="Secretin/TonB_short_N"/>
</dbReference>
<keyword evidence="2 7" id="KW-0813">Transport</keyword>
<dbReference type="AlphaFoldDB" id="W1N4K3"/>
<dbReference type="PANTHER" id="PTHR30604:SF1">
    <property type="entry name" value="DNA UTILIZATION PROTEIN HOFQ"/>
    <property type="match status" value="1"/>
</dbReference>
<evidence type="ECO:0000313" key="9">
    <source>
        <dbReference type="EMBL" id="ERL49850.1"/>
    </source>
</evidence>
<dbReference type="PATRIC" id="fig|1178482.3.peg.2939"/>
<dbReference type="KEGG" id="hhu:AR456_03155"/>
<proteinExistence type="inferred from homology"/>
<evidence type="ECO:0000256" key="4">
    <source>
        <dbReference type="ARBA" id="ARBA00023136"/>
    </source>
</evidence>
<comment type="subcellular location">
    <subcellularLocation>
        <location evidence="7">Cell outer membrane</location>
    </subcellularLocation>
    <subcellularLocation>
        <location evidence="1">Membrane</location>
    </subcellularLocation>
</comment>
<feature type="domain" description="Secretin/TonB short N-terminal" evidence="8">
    <location>
        <begin position="45"/>
        <end position="93"/>
    </location>
</feature>
<dbReference type="eggNOG" id="COG4796">
    <property type="taxonomic scope" value="Bacteria"/>
</dbReference>
<dbReference type="PANTHER" id="PTHR30604">
    <property type="entry name" value="PROTEIN TRANSPORT PROTEIN HOFQ"/>
    <property type="match status" value="1"/>
</dbReference>
<evidence type="ECO:0000256" key="2">
    <source>
        <dbReference type="ARBA" id="ARBA00022448"/>
    </source>
</evidence>
<keyword evidence="10" id="KW-1185">Reference proteome</keyword>
<accession>W1N4K3</accession>
<comment type="similarity">
    <text evidence="6">Belongs to the bacterial secretin family.</text>
</comment>
<evidence type="ECO:0000256" key="1">
    <source>
        <dbReference type="ARBA" id="ARBA00004370"/>
    </source>
</evidence>
<dbReference type="InterPro" id="IPR013355">
    <property type="entry name" value="Pilus_4_PilQ"/>
</dbReference>
<dbReference type="Gene3D" id="3.30.1370.130">
    <property type="match status" value="1"/>
</dbReference>
<name>W1N4K3_9GAMM</name>
<evidence type="ECO:0000259" key="8">
    <source>
        <dbReference type="SMART" id="SM00965"/>
    </source>
</evidence>
<dbReference type="InterPro" id="IPR001775">
    <property type="entry name" value="GspD/PilQ"/>
</dbReference>
<dbReference type="SMART" id="SM00965">
    <property type="entry name" value="STN"/>
    <property type="match status" value="1"/>
</dbReference>
<evidence type="ECO:0000256" key="3">
    <source>
        <dbReference type="ARBA" id="ARBA00022729"/>
    </source>
</evidence>
<reference evidence="9 10" key="1">
    <citation type="submission" date="2013-08" db="EMBL/GenBank/DDBJ databases">
        <title>draft genome of Halomonas huanghegensis, strain BJGMM-B45T.</title>
        <authorList>
            <person name="Miao C."/>
            <person name="Wan Y."/>
            <person name="Jin W."/>
        </authorList>
    </citation>
    <scope>NUCLEOTIDE SEQUENCE [LARGE SCALE GENOMIC DNA]</scope>
    <source>
        <strain evidence="9 10">BJGMM-B45</strain>
    </source>
</reference>
<dbReference type="Gene3D" id="3.30.1370.120">
    <property type="match status" value="1"/>
</dbReference>
<dbReference type="NCBIfam" id="TIGR02515">
    <property type="entry name" value="IV_pilus_PilQ"/>
    <property type="match status" value="1"/>
</dbReference>
<dbReference type="Pfam" id="PF07660">
    <property type="entry name" value="STN"/>
    <property type="match status" value="1"/>
</dbReference>
<sequence length="434" mass="46651">MLCIFAVLAAPMAVAESVEKEPISLNFHDAELSAVLAAIADFTGLDIIVSDAVRGRVTLRLDRVPWDQALELVLRSQGLSSQRQGNVIMVAPAMQTASQVVAPAIRMPVESTPSLVLEQLTLRYARAADMASLLRGEQGLGLLSEYGRVAVDERTNTLLVQDRQQRLASIRNMLQSLDIPAAQVQIEARIVVVRDSAAREIGIDWGLSSRRGLIAGSDGRTRLADRFSGRGGHGGLAVDLGDPVAPGGAFNVGYLASDVLLDLELRALESEGRSKTISEPRIITANQHPAVIKQGKEVPYQEETSSGATNTEFKEAVLALEVTPQITSDDAVVLDLRINNDTIADQSFAGAPAIDTNQIATRVRVANGATVVLGGILTHDQARNLHRIPWLGDLPLLGNLFRYTEEVRDRVELLVFITPRILDDGLAVADAGST</sequence>
<keyword evidence="5" id="KW-0998">Cell outer membrane</keyword>
<evidence type="ECO:0000256" key="5">
    <source>
        <dbReference type="ARBA" id="ARBA00023237"/>
    </source>
</evidence>
<dbReference type="Pfam" id="PF03958">
    <property type="entry name" value="Secretin_N"/>
    <property type="match status" value="1"/>
</dbReference>
<dbReference type="GO" id="GO:0009306">
    <property type="term" value="P:protein secretion"/>
    <property type="evidence" value="ECO:0007669"/>
    <property type="project" value="InterPro"/>
</dbReference>
<organism evidence="9 10">
    <name type="scientific">Halomonas huangheensis</name>
    <dbReference type="NCBI Taxonomy" id="1178482"/>
    <lineage>
        <taxon>Bacteria</taxon>
        <taxon>Pseudomonadati</taxon>
        <taxon>Pseudomonadota</taxon>
        <taxon>Gammaproteobacteria</taxon>
        <taxon>Oceanospirillales</taxon>
        <taxon>Halomonadaceae</taxon>
        <taxon>Halomonas</taxon>
    </lineage>
</organism>
<evidence type="ECO:0000256" key="7">
    <source>
        <dbReference type="RuleBase" id="RU004004"/>
    </source>
</evidence>
<dbReference type="Proteomes" id="UP000019113">
    <property type="component" value="Unassembled WGS sequence"/>
</dbReference>
<dbReference type="EMBL" id="AVBC01000039">
    <property type="protein sequence ID" value="ERL49850.1"/>
    <property type="molecule type" value="Genomic_DNA"/>
</dbReference>
<dbReference type="GO" id="GO:0009279">
    <property type="term" value="C:cell outer membrane"/>
    <property type="evidence" value="ECO:0007669"/>
    <property type="project" value="UniProtKB-SubCell"/>
</dbReference>
<dbReference type="InterPro" id="IPR051808">
    <property type="entry name" value="Type_IV_pilus_biogenesis"/>
</dbReference>
<comment type="caution">
    <text evidence="9">The sequence shown here is derived from an EMBL/GenBank/DDBJ whole genome shotgun (WGS) entry which is preliminary data.</text>
</comment>
<keyword evidence="4" id="KW-0472">Membrane</keyword>
<evidence type="ECO:0000313" key="10">
    <source>
        <dbReference type="Proteomes" id="UP000019113"/>
    </source>
</evidence>
<evidence type="ECO:0000256" key="6">
    <source>
        <dbReference type="RuleBase" id="RU004003"/>
    </source>
</evidence>
<protein>
    <recommendedName>
        <fullName evidence="8">Secretin/TonB short N-terminal domain-containing protein</fullName>
    </recommendedName>
</protein>